<dbReference type="EMBL" id="HF572788">
    <property type="protein sequence ID" value="CCQ26768.1"/>
    <property type="molecule type" value="mRNA"/>
</dbReference>
<organism evidence="2">
    <name type="scientific">Rivina humilis</name>
    <name type="common">Rougeplant</name>
    <name type="synonym">Rivina laevis</name>
    <dbReference type="NCBI Taxonomy" id="3533"/>
    <lineage>
        <taxon>Eukaryota</taxon>
        <taxon>Viridiplantae</taxon>
        <taxon>Streptophyta</taxon>
        <taxon>Embryophyta</taxon>
        <taxon>Tracheophyta</taxon>
        <taxon>Spermatophyta</taxon>
        <taxon>Magnoliopsida</taxon>
        <taxon>eudicotyledons</taxon>
        <taxon>Gunneridae</taxon>
        <taxon>Pentapetalae</taxon>
        <taxon>Caryophyllales</taxon>
        <taxon>Petiveriaceae</taxon>
        <taxon>Rivineae</taxon>
        <taxon>Rivina</taxon>
    </lineage>
</organism>
<proteinExistence type="evidence at transcript level"/>
<reference evidence="2" key="1">
    <citation type="submission" date="2013-01" db="EMBL/GenBank/DDBJ databases">
        <title>Enhancement of betalains in berries of Rivina humilis through elicitor treatment.</title>
        <authorList>
            <person name="Khan M.I."/>
            <person name="Kumar A."/>
            <person name="Giridhar P."/>
        </authorList>
    </citation>
    <scope>NUCLEOTIDE SEQUENCE</scope>
    <source>
        <tissue evidence="2">Berries</tissue>
    </source>
</reference>
<evidence type="ECO:0000313" key="2">
    <source>
        <dbReference type="EMBL" id="CCQ26768.1"/>
    </source>
</evidence>
<feature type="transmembrane region" description="Helical" evidence="1">
    <location>
        <begin position="16"/>
        <end position="34"/>
    </location>
</feature>
<protein>
    <submittedName>
        <fullName evidence="2">Superoxide dismutase</fullName>
    </submittedName>
</protein>
<keyword evidence="1" id="KW-1133">Transmembrane helix</keyword>
<keyword evidence="1" id="KW-0472">Membrane</keyword>
<sequence length="61" mass="7082">VLISILVEKSMVLQRIRFAMLVILVTLQWVMMVLQRSRLLTKRFPSLEKSLLLGELLLSTL</sequence>
<evidence type="ECO:0000256" key="1">
    <source>
        <dbReference type="SAM" id="Phobius"/>
    </source>
</evidence>
<reference evidence="2" key="2">
    <citation type="submission" date="2013-01" db="EMBL/GenBank/DDBJ databases">
        <authorList>
            <person name="Khan M."/>
        </authorList>
    </citation>
    <scope>NUCLEOTIDE SEQUENCE</scope>
    <source>
        <tissue evidence="2">Berries</tissue>
    </source>
</reference>
<keyword evidence="1" id="KW-0812">Transmembrane</keyword>
<feature type="non-terminal residue" evidence="2">
    <location>
        <position position="61"/>
    </location>
</feature>
<accession>L8E6Q3</accession>
<feature type="non-terminal residue" evidence="2">
    <location>
        <position position="1"/>
    </location>
</feature>
<gene>
    <name evidence="2" type="primary">SOD</name>
</gene>
<dbReference type="AlphaFoldDB" id="L8E6Q3"/>
<name>L8E6Q3_RIVHU</name>